<keyword evidence="2" id="KW-1185">Reference proteome</keyword>
<dbReference type="Proteomes" id="UP000187851">
    <property type="component" value="Chromosome"/>
</dbReference>
<accession>A0ABN4WCS1</accession>
<reference evidence="1 2" key="1">
    <citation type="journal article" date="2017" name="J. Biotechnol.">
        <title>The complete genome sequence of Streptomyces autolyticus CGMCC 0516, the producer of geldanamycin, autolytimycin, reblastatin and elaiophylin.</title>
        <authorList>
            <person name="Yin M."/>
            <person name="Jiang M."/>
            <person name="Ren Z."/>
            <person name="Dong Y."/>
            <person name="Lu T."/>
        </authorList>
    </citation>
    <scope>NUCLEOTIDE SEQUENCE [LARGE SCALE GENOMIC DNA]</scope>
    <source>
        <strain evidence="1 2">CGMCC0516</strain>
    </source>
</reference>
<proteinExistence type="predicted"/>
<protein>
    <recommendedName>
        <fullName evidence="3">Lipoprotein</fullName>
    </recommendedName>
</protein>
<organism evidence="1 2">
    <name type="scientific">Streptomyces autolyticus</name>
    <dbReference type="NCBI Taxonomy" id="75293"/>
    <lineage>
        <taxon>Bacteria</taxon>
        <taxon>Bacillati</taxon>
        <taxon>Actinomycetota</taxon>
        <taxon>Actinomycetes</taxon>
        <taxon>Kitasatosporales</taxon>
        <taxon>Streptomycetaceae</taxon>
        <taxon>Streptomyces</taxon>
    </lineage>
</organism>
<evidence type="ECO:0000313" key="1">
    <source>
        <dbReference type="EMBL" id="AQA14361.1"/>
    </source>
</evidence>
<dbReference type="PROSITE" id="PS51257">
    <property type="entry name" value="PROKAR_LIPOPROTEIN"/>
    <property type="match status" value="1"/>
</dbReference>
<gene>
    <name evidence="1" type="ORF">BV401_32075</name>
</gene>
<dbReference type="EMBL" id="CP019458">
    <property type="protein sequence ID" value="AQA14361.1"/>
    <property type="molecule type" value="Genomic_DNA"/>
</dbReference>
<evidence type="ECO:0000313" key="2">
    <source>
        <dbReference type="Proteomes" id="UP000187851"/>
    </source>
</evidence>
<evidence type="ECO:0008006" key="3">
    <source>
        <dbReference type="Google" id="ProtNLM"/>
    </source>
</evidence>
<name>A0ABN4WCS1_9ACTN</name>
<sequence>MSEPRFGSLRRSPKFSRLVCVVLAAPLILMGCSSMNDNSKTDGSAESKLGYKPDVRAVEDAKGEVNAISSNLLDWMGVKGTVTESGAAVGVCEAIDPDLTKYYTIHHPWSIYKLSKGTFETAIQNLRERLPKHGWDITKDGETKSQARNPEIVAVNRQTHHWVQIEWARERSGKLEELISVDVDSRCYLAPKGADL</sequence>